<dbReference type="Pfam" id="PF20221">
    <property type="entry name" value="DUF6580"/>
    <property type="match status" value="1"/>
</dbReference>
<protein>
    <submittedName>
        <fullName evidence="2">Uncharacterized protein</fullName>
    </submittedName>
</protein>
<reference evidence="2" key="1">
    <citation type="submission" date="2018-05" db="EMBL/GenBank/DDBJ databases">
        <authorList>
            <person name="Lanie J.A."/>
            <person name="Ng W.-L."/>
            <person name="Kazmierczak K.M."/>
            <person name="Andrzejewski T.M."/>
            <person name="Davidsen T.M."/>
            <person name="Wayne K.J."/>
            <person name="Tettelin H."/>
            <person name="Glass J.I."/>
            <person name="Rusch D."/>
            <person name="Podicherti R."/>
            <person name="Tsui H.-C.T."/>
            <person name="Winkler M.E."/>
        </authorList>
    </citation>
    <scope>NUCLEOTIDE SEQUENCE</scope>
</reference>
<feature type="transmembrane region" description="Helical" evidence="1">
    <location>
        <begin position="86"/>
        <end position="103"/>
    </location>
</feature>
<feature type="transmembrane region" description="Helical" evidence="1">
    <location>
        <begin position="115"/>
        <end position="134"/>
    </location>
</feature>
<keyword evidence="1" id="KW-0812">Transmembrane</keyword>
<dbReference type="InterPro" id="IPR046487">
    <property type="entry name" value="DUF6580"/>
</dbReference>
<dbReference type="AlphaFoldDB" id="A0A382H2A6"/>
<proteinExistence type="predicted"/>
<evidence type="ECO:0000256" key="1">
    <source>
        <dbReference type="SAM" id="Phobius"/>
    </source>
</evidence>
<dbReference type="EMBL" id="UINC01058787">
    <property type="protein sequence ID" value="SVB81446.1"/>
    <property type="molecule type" value="Genomic_DNA"/>
</dbReference>
<keyword evidence="1" id="KW-1133">Transmembrane helix</keyword>
<feature type="transmembrane region" description="Helical" evidence="1">
    <location>
        <begin position="45"/>
        <end position="66"/>
    </location>
</feature>
<feature type="transmembrane region" description="Helical" evidence="1">
    <location>
        <begin position="154"/>
        <end position="176"/>
    </location>
</feature>
<keyword evidence="1" id="KW-0472">Membrane</keyword>
<feature type="transmembrane region" description="Helical" evidence="1">
    <location>
        <begin position="6"/>
        <end position="25"/>
    </location>
</feature>
<organism evidence="2">
    <name type="scientific">marine metagenome</name>
    <dbReference type="NCBI Taxonomy" id="408172"/>
    <lineage>
        <taxon>unclassified sequences</taxon>
        <taxon>metagenomes</taxon>
        <taxon>ecological metagenomes</taxon>
    </lineage>
</organism>
<name>A0A382H2A6_9ZZZZ</name>
<accession>A0A382H2A6</accession>
<evidence type="ECO:0000313" key="2">
    <source>
        <dbReference type="EMBL" id="SVB81446.1"/>
    </source>
</evidence>
<sequence length="186" mass="20713">MTEKISPKQFLLVGLLLIAAFSRLIPHPPNFTALGAMALFGGAYIYSRFMVLLLPLGALWFSDIFLNNMVYSEFYDGFVLFPTGHVWVYASFILITLLARILLTSVNMRSVGLSGFSAALIFYLVSNFGVWTGGIMYPLTLDGLLTCYIAGLPFFGWTLLGNTFYCTVLFGCFELANKKIPVLQIR</sequence>
<gene>
    <name evidence="2" type="ORF">METZ01_LOCUS234300</name>
</gene>